<evidence type="ECO:0000256" key="7">
    <source>
        <dbReference type="ARBA" id="ARBA00022989"/>
    </source>
</evidence>
<evidence type="ECO:0000256" key="8">
    <source>
        <dbReference type="ARBA" id="ARBA00023128"/>
    </source>
</evidence>
<keyword evidence="7" id="KW-1133">Transmembrane helix</keyword>
<dbReference type="GO" id="GO:0022857">
    <property type="term" value="F:transmembrane transporter activity"/>
    <property type="evidence" value="ECO:0007669"/>
    <property type="project" value="TreeGrafter"/>
</dbReference>
<dbReference type="InterPro" id="IPR018108">
    <property type="entry name" value="MCP_transmembrane"/>
</dbReference>
<dbReference type="Gene3D" id="1.50.40.10">
    <property type="entry name" value="Mitochondrial carrier domain"/>
    <property type="match status" value="1"/>
</dbReference>
<dbReference type="GO" id="GO:0031966">
    <property type="term" value="C:mitochondrial membrane"/>
    <property type="evidence" value="ECO:0007669"/>
    <property type="project" value="UniProtKB-SubCell"/>
</dbReference>
<dbReference type="InterPro" id="IPR023395">
    <property type="entry name" value="MCP_dom_sf"/>
</dbReference>
<keyword evidence="4 10" id="KW-0812">Transmembrane</keyword>
<reference evidence="13" key="1">
    <citation type="submission" date="2022-10" db="EMBL/GenBank/DDBJ databases">
        <title>Tapping the CABI collections for fungal endophytes: first genome assemblies for Collariella, Neodidymelliopsis, Ascochyta clinopodiicola, Didymella pomorum, Didymosphaeria variabile, Neocosmospora piperis and Neocucurbitaria cava.</title>
        <authorList>
            <person name="Hill R."/>
        </authorList>
    </citation>
    <scope>NUCLEOTIDE SEQUENCE</scope>
    <source>
        <strain evidence="13">IMI 356814</strain>
    </source>
</reference>
<keyword evidence="8" id="KW-0496">Mitochondrion</keyword>
<dbReference type="PANTHER" id="PTHR45624">
    <property type="entry name" value="MITOCHONDRIAL BASIC AMINO ACIDS TRANSPORTER-RELATED"/>
    <property type="match status" value="1"/>
</dbReference>
<accession>A0A9W9CPB8</accession>
<keyword evidence="3 11" id="KW-0813">Transport</keyword>
<dbReference type="EMBL" id="JAPEUY010000004">
    <property type="protein sequence ID" value="KAJ4374386.1"/>
    <property type="molecule type" value="Genomic_DNA"/>
</dbReference>
<evidence type="ECO:0000313" key="13">
    <source>
        <dbReference type="EMBL" id="KAJ4374386.1"/>
    </source>
</evidence>
<keyword evidence="6" id="KW-0999">Mitochondrion inner membrane</keyword>
<evidence type="ECO:0000256" key="3">
    <source>
        <dbReference type="ARBA" id="ARBA00022448"/>
    </source>
</evidence>
<dbReference type="OrthoDB" id="3364892at2759"/>
<keyword evidence="9 10" id="KW-0472">Membrane</keyword>
<dbReference type="PANTHER" id="PTHR45624:SF26">
    <property type="entry name" value="CARRIER PROTEIN, PUTATIVE (AFU_ORTHOLOGUE AFUA_1G07710)-RELATED"/>
    <property type="match status" value="1"/>
</dbReference>
<dbReference type="SUPFAM" id="SSF103506">
    <property type="entry name" value="Mitochondrial carrier"/>
    <property type="match status" value="1"/>
</dbReference>
<proteinExistence type="inferred from homology"/>
<dbReference type="AlphaFoldDB" id="A0A9W9CPB8"/>
<evidence type="ECO:0000256" key="12">
    <source>
        <dbReference type="SAM" id="MobiDB-lite"/>
    </source>
</evidence>
<evidence type="ECO:0000256" key="9">
    <source>
        <dbReference type="ARBA" id="ARBA00023136"/>
    </source>
</evidence>
<evidence type="ECO:0008006" key="15">
    <source>
        <dbReference type="Google" id="ProtNLM"/>
    </source>
</evidence>
<evidence type="ECO:0000256" key="1">
    <source>
        <dbReference type="ARBA" id="ARBA00004225"/>
    </source>
</evidence>
<dbReference type="InterPro" id="IPR050567">
    <property type="entry name" value="Mitochondrial_Carrier"/>
</dbReference>
<evidence type="ECO:0000256" key="6">
    <source>
        <dbReference type="ARBA" id="ARBA00022792"/>
    </source>
</evidence>
<comment type="similarity">
    <text evidence="2 11">Belongs to the mitochondrial carrier (TC 2.A.29) family.</text>
</comment>
<keyword evidence="5" id="KW-0677">Repeat</keyword>
<name>A0A9W9CPB8_9PLEO</name>
<comment type="caution">
    <text evidence="13">The sequence shown here is derived from an EMBL/GenBank/DDBJ whole genome shotgun (WGS) entry which is preliminary data.</text>
</comment>
<dbReference type="Pfam" id="PF00153">
    <property type="entry name" value="Mito_carr"/>
    <property type="match status" value="1"/>
</dbReference>
<feature type="region of interest" description="Disordered" evidence="12">
    <location>
        <begin position="1"/>
        <end position="21"/>
    </location>
</feature>
<evidence type="ECO:0000313" key="14">
    <source>
        <dbReference type="Proteomes" id="UP001140560"/>
    </source>
</evidence>
<evidence type="ECO:0000256" key="11">
    <source>
        <dbReference type="RuleBase" id="RU000488"/>
    </source>
</evidence>
<evidence type="ECO:0000256" key="10">
    <source>
        <dbReference type="PROSITE-ProRule" id="PRU00282"/>
    </source>
</evidence>
<feature type="compositionally biased region" description="Low complexity" evidence="12">
    <location>
        <begin position="8"/>
        <end position="20"/>
    </location>
</feature>
<dbReference type="Proteomes" id="UP001140560">
    <property type="component" value="Unassembled WGS sequence"/>
</dbReference>
<comment type="subcellular location">
    <subcellularLocation>
        <location evidence="1">Mitochondrion membrane</location>
        <topology evidence="1">Multi-pass membrane protein</topology>
    </subcellularLocation>
</comment>
<feature type="region of interest" description="Disordered" evidence="12">
    <location>
        <begin position="34"/>
        <end position="56"/>
    </location>
</feature>
<dbReference type="PROSITE" id="PS50920">
    <property type="entry name" value="SOLCAR"/>
    <property type="match status" value="1"/>
</dbReference>
<feature type="repeat" description="Solcar" evidence="10">
    <location>
        <begin position="172"/>
        <end position="259"/>
    </location>
</feature>
<keyword evidence="14" id="KW-1185">Reference proteome</keyword>
<protein>
    <recommendedName>
        <fullName evidence="15">Mitochondrial carrier protein</fullName>
    </recommendedName>
</protein>
<sequence>MWDRSRRLPTTLTSTPLSSPDVYDMTAGSSLRAGVAPRSNDGALDGPQQPNKAPATGVQAAGMRAVAAQMVAFYFRAPVKAFFRGRIDYMGYARAINPHITAAARWSWRMTTPAVLAHAIRTEGWGFIPNQVLPPLMANTCIGAVLYTAYLHSLSSLHEPSSYQTKRVFPPPPPSVTFTAGLVAGGIQSVVAAPFDALQTRFRTADILEGKYKTMWHYAGHKLRSIGLQGIFAGWTLSFFKDAFGSAVFFGTFETVKSQAYYEYVTRYYGSRTRDTLMDKSIPYIDDSDSRPVIRPHYMLEPMFLLLAGISASITSQLIQHPLSEIQDVHYRRLEALDFQAHEENRPTQIMRRYYHAYEETFTQCKRLAMRAGGWRKYLYKDFTGSTIRQVPSTSAGLIVFEVVRRKYSFENEEVMINHEDARILLN</sequence>
<evidence type="ECO:0000256" key="5">
    <source>
        <dbReference type="ARBA" id="ARBA00022737"/>
    </source>
</evidence>
<evidence type="ECO:0000256" key="4">
    <source>
        <dbReference type="ARBA" id="ARBA00022692"/>
    </source>
</evidence>
<organism evidence="13 14">
    <name type="scientific">Neocucurbitaria cava</name>
    <dbReference type="NCBI Taxonomy" id="798079"/>
    <lineage>
        <taxon>Eukaryota</taxon>
        <taxon>Fungi</taxon>
        <taxon>Dikarya</taxon>
        <taxon>Ascomycota</taxon>
        <taxon>Pezizomycotina</taxon>
        <taxon>Dothideomycetes</taxon>
        <taxon>Pleosporomycetidae</taxon>
        <taxon>Pleosporales</taxon>
        <taxon>Pleosporineae</taxon>
        <taxon>Cucurbitariaceae</taxon>
        <taxon>Neocucurbitaria</taxon>
    </lineage>
</organism>
<gene>
    <name evidence="13" type="ORF">N0V83_003127</name>
</gene>
<evidence type="ECO:0000256" key="2">
    <source>
        <dbReference type="ARBA" id="ARBA00006375"/>
    </source>
</evidence>